<proteinExistence type="predicted"/>
<gene>
    <name evidence="2" type="ORF">Glove_302g72</name>
</gene>
<evidence type="ECO:0000256" key="1">
    <source>
        <dbReference type="SAM" id="MobiDB-lite"/>
    </source>
</evidence>
<name>A0A397I2X1_9GLOM</name>
<keyword evidence="3" id="KW-1185">Reference proteome</keyword>
<feature type="compositionally biased region" description="Basic and acidic residues" evidence="1">
    <location>
        <begin position="149"/>
        <end position="163"/>
    </location>
</feature>
<reference evidence="2 3" key="1">
    <citation type="submission" date="2018-08" db="EMBL/GenBank/DDBJ databases">
        <title>Genome and evolution of the arbuscular mycorrhizal fungus Diversispora epigaea (formerly Glomus versiforme) and its bacterial endosymbionts.</title>
        <authorList>
            <person name="Sun X."/>
            <person name="Fei Z."/>
            <person name="Harrison M."/>
        </authorList>
    </citation>
    <scope>NUCLEOTIDE SEQUENCE [LARGE SCALE GENOMIC DNA]</scope>
    <source>
        <strain evidence="2 3">IT104</strain>
    </source>
</reference>
<organism evidence="2 3">
    <name type="scientific">Diversispora epigaea</name>
    <dbReference type="NCBI Taxonomy" id="1348612"/>
    <lineage>
        <taxon>Eukaryota</taxon>
        <taxon>Fungi</taxon>
        <taxon>Fungi incertae sedis</taxon>
        <taxon>Mucoromycota</taxon>
        <taxon>Glomeromycotina</taxon>
        <taxon>Glomeromycetes</taxon>
        <taxon>Diversisporales</taxon>
        <taxon>Diversisporaceae</taxon>
        <taxon>Diversispora</taxon>
    </lineage>
</organism>
<evidence type="ECO:0000313" key="2">
    <source>
        <dbReference type="EMBL" id="RHZ67200.1"/>
    </source>
</evidence>
<protein>
    <submittedName>
        <fullName evidence="2">Uncharacterized protein</fullName>
    </submittedName>
</protein>
<dbReference type="EMBL" id="PQFF01000276">
    <property type="protein sequence ID" value="RHZ67200.1"/>
    <property type="molecule type" value="Genomic_DNA"/>
</dbReference>
<dbReference type="OrthoDB" id="2395271at2759"/>
<accession>A0A397I2X1</accession>
<sequence length="171" mass="19624">MLTHIHQNFYRSNATHLSESDIIEIRESRGKVPNASKKMAKKFHIGARRVYEIWEHKERLQQDLNFLPPSDSVSDNSSILNNFQIKKPSIIETPIKKIKSNHVRILDQPSINKNLTGKLGGISLETKKTILPVISQETEDPLELFKRTQKDAKKSRADARVDIFKQSTPKV</sequence>
<feature type="region of interest" description="Disordered" evidence="1">
    <location>
        <begin position="149"/>
        <end position="171"/>
    </location>
</feature>
<dbReference type="Proteomes" id="UP000266861">
    <property type="component" value="Unassembled WGS sequence"/>
</dbReference>
<comment type="caution">
    <text evidence="2">The sequence shown here is derived from an EMBL/GenBank/DDBJ whole genome shotgun (WGS) entry which is preliminary data.</text>
</comment>
<dbReference type="AlphaFoldDB" id="A0A397I2X1"/>
<evidence type="ECO:0000313" key="3">
    <source>
        <dbReference type="Proteomes" id="UP000266861"/>
    </source>
</evidence>